<dbReference type="OrthoDB" id="9796077at2"/>
<comment type="function">
    <text evidence="1">Required for ubiquinone (coenzyme Q) biosynthesis. Binds hydrophobic ubiquinone biosynthetic intermediates via its SCP2 domain and is essential for the stability of the Ubi complex. May constitute a docking platform where Ubi enzymes assemble and access their SCP2-bound polyprenyl substrates.</text>
</comment>
<keyword evidence="5" id="KW-1185">Reference proteome</keyword>
<dbReference type="UniPathway" id="UPA00232"/>
<gene>
    <name evidence="1" type="primary">ubiJ</name>
    <name evidence="4" type="ORF">E1H14_01380</name>
</gene>
<protein>
    <recommendedName>
        <fullName evidence="1">Ubiquinone biosynthesis accessory factor UbiJ</fullName>
    </recommendedName>
</protein>
<evidence type="ECO:0000256" key="2">
    <source>
        <dbReference type="SAM" id="Coils"/>
    </source>
</evidence>
<evidence type="ECO:0000259" key="3">
    <source>
        <dbReference type="Pfam" id="PF02036"/>
    </source>
</evidence>
<reference evidence="4 5" key="1">
    <citation type="submission" date="2019-03" db="EMBL/GenBank/DDBJ databases">
        <title>Nitrincola sp. nov. isolated from an Indian soda lake.</title>
        <authorList>
            <person name="Joshi A."/>
            <person name="Thite S.V."/>
            <person name="Joseph N."/>
            <person name="Dhotre D."/>
            <person name="Moorthy M."/>
            <person name="Shouche Y.S."/>
        </authorList>
    </citation>
    <scope>NUCLEOTIDE SEQUENCE [LARGE SCALE GENOMIC DNA]</scope>
    <source>
        <strain evidence="4 5">MEB193</strain>
    </source>
</reference>
<dbReference type="EMBL" id="SMRS01000001">
    <property type="protein sequence ID" value="KAA0876404.1"/>
    <property type="molecule type" value="Genomic_DNA"/>
</dbReference>
<dbReference type="InterPro" id="IPR003033">
    <property type="entry name" value="SCP2_sterol-bd_dom"/>
</dbReference>
<dbReference type="InterPro" id="IPR038989">
    <property type="entry name" value="UbiJ"/>
</dbReference>
<proteinExistence type="inferred from homology"/>
<dbReference type="Pfam" id="PF02036">
    <property type="entry name" value="SCP2"/>
    <property type="match status" value="1"/>
</dbReference>
<organism evidence="4 5">
    <name type="scientific">Nitrincola tapanii</name>
    <dbReference type="NCBI Taxonomy" id="1708751"/>
    <lineage>
        <taxon>Bacteria</taxon>
        <taxon>Pseudomonadati</taxon>
        <taxon>Pseudomonadota</taxon>
        <taxon>Gammaproteobacteria</taxon>
        <taxon>Oceanospirillales</taxon>
        <taxon>Oceanospirillaceae</taxon>
        <taxon>Nitrincola</taxon>
    </lineage>
</organism>
<dbReference type="RefSeq" id="WP_149389653.1">
    <property type="nucleotide sequence ID" value="NZ_SMRS01000001.1"/>
</dbReference>
<feature type="coiled-coil region" evidence="2">
    <location>
        <begin position="177"/>
        <end position="204"/>
    </location>
</feature>
<dbReference type="Proteomes" id="UP000325302">
    <property type="component" value="Unassembled WGS sequence"/>
</dbReference>
<evidence type="ECO:0000313" key="5">
    <source>
        <dbReference type="Proteomes" id="UP000325302"/>
    </source>
</evidence>
<comment type="similarity">
    <text evidence="1">Belongs to the UbiJ family.</text>
</comment>
<keyword evidence="1" id="KW-0963">Cytoplasm</keyword>
<dbReference type="AlphaFoldDB" id="A0A5A9W7H0"/>
<sequence length="210" mass="23356">MPKAMLQAAWISSAELSLNAILQLDPVSLERLKALSGQVIRLEMTEPSFHLCLLPHAQGLDLLQHCEARPDLTLRGSASAFLQMAQSPDMQSQMFGKGISLEGDLGLANQLKQLISGFQIDWEEWLANILGDTLAHPLAQGLRQSAAQGQRMASSLTASLLEYLQEEVRLLPPHPEVDAFLDEVEQVRDDVERLEARIQRLRQKGLNTTR</sequence>
<dbReference type="InterPro" id="IPR036527">
    <property type="entry name" value="SCP2_sterol-bd_dom_sf"/>
</dbReference>
<evidence type="ECO:0000313" key="4">
    <source>
        <dbReference type="EMBL" id="KAA0876404.1"/>
    </source>
</evidence>
<dbReference type="PANTHER" id="PTHR38693:SF1">
    <property type="entry name" value="UBIQUINONE BIOSYNTHESIS ACCESSORY FACTOR UBIJ"/>
    <property type="match status" value="1"/>
</dbReference>
<comment type="caution">
    <text evidence="4">The sequence shown here is derived from an EMBL/GenBank/DDBJ whole genome shotgun (WGS) entry which is preliminary data.</text>
</comment>
<dbReference type="GO" id="GO:0005737">
    <property type="term" value="C:cytoplasm"/>
    <property type="evidence" value="ECO:0007669"/>
    <property type="project" value="UniProtKB-SubCell"/>
</dbReference>
<keyword evidence="2" id="KW-0175">Coiled coil</keyword>
<dbReference type="SUPFAM" id="SSF55718">
    <property type="entry name" value="SCP-like"/>
    <property type="match status" value="1"/>
</dbReference>
<keyword evidence="1" id="KW-0831">Ubiquinone biosynthesis</keyword>
<dbReference type="PANTHER" id="PTHR38693">
    <property type="entry name" value="UBIQUINONE BIOSYNTHESIS PROTEIN UBIJ"/>
    <property type="match status" value="1"/>
</dbReference>
<comment type="subcellular location">
    <subcellularLocation>
        <location evidence="1">Cytoplasm</location>
    </subcellularLocation>
</comment>
<dbReference type="HAMAP" id="MF_02215">
    <property type="entry name" value="UbiJ"/>
    <property type="match status" value="1"/>
</dbReference>
<dbReference type="GO" id="GO:0006744">
    <property type="term" value="P:ubiquinone biosynthetic process"/>
    <property type="evidence" value="ECO:0007669"/>
    <property type="project" value="UniProtKB-UniRule"/>
</dbReference>
<evidence type="ECO:0000256" key="1">
    <source>
        <dbReference type="HAMAP-Rule" id="MF_02215"/>
    </source>
</evidence>
<name>A0A5A9W7H0_9GAMM</name>
<accession>A0A5A9W7H0</accession>
<comment type="pathway">
    <text evidence="1">Cofactor biosynthesis; ubiquinone biosynthesis.</text>
</comment>
<feature type="domain" description="SCP2" evidence="3">
    <location>
        <begin position="18"/>
        <end position="115"/>
    </location>
</feature>